<evidence type="ECO:0000313" key="1">
    <source>
        <dbReference type="EMBL" id="KAF5912118.1"/>
    </source>
</evidence>
<gene>
    <name evidence="1" type="ORF">HPG69_003392</name>
</gene>
<name>A0A7J7E8Q7_DICBM</name>
<keyword evidence="2" id="KW-1185">Reference proteome</keyword>
<protein>
    <submittedName>
        <fullName evidence="1">Uncharacterized protein</fullName>
    </submittedName>
</protein>
<evidence type="ECO:0000313" key="2">
    <source>
        <dbReference type="Proteomes" id="UP000551758"/>
    </source>
</evidence>
<dbReference type="EMBL" id="JACDTQ010003868">
    <property type="protein sequence ID" value="KAF5912118.1"/>
    <property type="molecule type" value="Genomic_DNA"/>
</dbReference>
<accession>A0A7J7E8Q7</accession>
<sequence>MRSSIEEKFQFKKDCKGKQKNKNVPRNRIAYMKVLKNLTVKKRIFPGVQETIAMQICYQKRAWEAEKEGEH</sequence>
<organism evidence="1 2">
    <name type="scientific">Diceros bicornis minor</name>
    <name type="common">South-central black rhinoceros</name>
    <dbReference type="NCBI Taxonomy" id="77932"/>
    <lineage>
        <taxon>Eukaryota</taxon>
        <taxon>Metazoa</taxon>
        <taxon>Chordata</taxon>
        <taxon>Craniata</taxon>
        <taxon>Vertebrata</taxon>
        <taxon>Euteleostomi</taxon>
        <taxon>Mammalia</taxon>
        <taxon>Eutheria</taxon>
        <taxon>Laurasiatheria</taxon>
        <taxon>Perissodactyla</taxon>
        <taxon>Rhinocerotidae</taxon>
        <taxon>Diceros</taxon>
    </lineage>
</organism>
<dbReference type="AlphaFoldDB" id="A0A7J7E8Q7"/>
<comment type="caution">
    <text evidence="1">The sequence shown here is derived from an EMBL/GenBank/DDBJ whole genome shotgun (WGS) entry which is preliminary data.</text>
</comment>
<reference evidence="1 2" key="1">
    <citation type="journal article" date="2020" name="Mol. Biol. Evol.">
        <title>Interspecific Gene Flow and the Evolution of Specialization in Black and White Rhinoceros.</title>
        <authorList>
            <person name="Moodley Y."/>
            <person name="Westbury M.V."/>
            <person name="Russo I.M."/>
            <person name="Gopalakrishnan S."/>
            <person name="Rakotoarivelo A."/>
            <person name="Olsen R.A."/>
            <person name="Prost S."/>
            <person name="Tunstall T."/>
            <person name="Ryder O.A."/>
            <person name="Dalen L."/>
            <person name="Bruford M.W."/>
        </authorList>
    </citation>
    <scope>NUCLEOTIDE SEQUENCE [LARGE SCALE GENOMIC DNA]</scope>
    <source>
        <strain evidence="1">SBR-YM</strain>
        <tissue evidence="1">Skin</tissue>
    </source>
</reference>
<dbReference type="Proteomes" id="UP000551758">
    <property type="component" value="Unassembled WGS sequence"/>
</dbReference>
<proteinExistence type="predicted"/>